<evidence type="ECO:0000256" key="14">
    <source>
        <dbReference type="ARBA" id="ARBA00023132"/>
    </source>
</evidence>
<evidence type="ECO:0000256" key="13">
    <source>
        <dbReference type="ARBA" id="ARBA00023125"/>
    </source>
</evidence>
<dbReference type="PROSITE" id="PS50005">
    <property type="entry name" value="TPR"/>
    <property type="match status" value="1"/>
</dbReference>
<evidence type="ECO:0000256" key="15">
    <source>
        <dbReference type="ARBA" id="ARBA00023136"/>
    </source>
</evidence>
<dbReference type="SMART" id="SM00547">
    <property type="entry name" value="ZnF_RBZ"/>
    <property type="match status" value="3"/>
</dbReference>
<sequence length="3081" mass="341950">MPQSKIIHCYSLLSILQNKSQYYIYFNNKTIILLYQRNLRCFSFAKLYYNVGDYEQTIRYVTSYLSIKPKSPEGHNLLGKALERLGKKQAALEAYKASLQQDPRQNNLVLKVCELMAQDDVDVEKSGAQYFHDLAQSFDPRNPIVSNLKEKLISNGSKDPNEISQFLLKELENRPTDVNLRVKLLKHFLENNMIKEAYKHAYDIEQKKLGIFDSSIAWYEIFAEVLVRYQRDASISTQLTWEFWFLSTSVLEKLAALSLSDHLENMKTTEYITAVFNFDQSLLKVSQNVASCPDKSLLKEFLNHFEAQLCLHLSVLAFKQAKQDLMTFKEVENLVLPLLFIAYNIPVPDTQAIWFNVLPENRRLLVTGWYKEAAFRCSQAGNILLGLAKDRRNILLEKAHQYSTGIWRENVYKKIFVKRDQQTKANTSFFVASSLEPTIKLPDLIDLIKYNEIAQTVTPSSLHHYIWLALNYQNLSEFSLKSFDGLQYTVKNLANCAAETLNILDVQSFIYCATLCAQSRIKNADSTITYFQKDRPPVLPISITGNLGTLNQAKFLQAAYKMYKHEYTSDIGAIRLVLIRGIEVIRCAGNHGLDVKLLVTLASTFAEKVKHLTTQTEIDGSSARAELYWKTALPLLDKLKNQHPLVYPNNRMFEYKSNKELSQDEIAMYIEKAKIFIGIQFMKKKEYERAMDIFEGLKDPYASFYQSQIYRHMADAKTNHHKENVTSEMRSQNIILLSRARDCLYLTLDRLREPSQDKDHPLNAQLGTEIEKTERLLSRIDPDCTNRNECDGMSDENVSDDSVGEHYLSTYTHHTSFPNGRDLSAKNDTLQMHSTPIRFPVHRQEARPSPERLDAQLRQLVASKDLVINNVMEQNRRMMTELQQCLTDEIRDALKNMTVTVSEKTQASTVLNKMSEENGYFLQLLNGKDETIKILHVLKERNNTVGVLETPICFLQSKGIIQKETLCSIGDVKKMIDELTNSVDDRLQSITDVVQEMRKELNDIKKEQSKNAQLSVEDLYELDPDYNSSIDYNLASNMGGAPPSNLNSMANNMYPNYQRLPQAPAPNLAAYGGQGLYPGLYPGFSYPYGLGLPQAGLPFLPPPPADQQMPPLGSMPGMMPPLYPPMNPPLAHIASQSQSIPNQARDSPKPAYSAASLGQTGFGVSQSSVIQPPQGLLQVNESPKLPLFPSAAPGSFGQSGFLGQSLSIASPASTNVPSSKAPPVNVVITSSDPLPTFKTTTAQPILSVTIPPQHIKGNVQKPVAQTVSSASQAHNYYIPLPSTSATATTPSILSQPAPLITTQSLLTNVPSPIYSAISKTPSKNVSLGIEIEKALDKTFATPDKTNTTLNKSNISTTSNDEYDPRPDFQPIIPLPDEVPVNTGEEKETELFCQRAKLFRLALVNNAKEWKERGIGNIKILYNPETGKVRLLMRREQVHKICANHFLTEDMALTPMSNNDRVYIWAAHDYADGELVVEKFCAKFKTAEEAKKFAEAFSSAKTKITEKPSGTVETAETKKSSAPSTPKVEVSSATAACNLGGFKFVSAPTFKPTDSPKPAPKVEEVKDKPAPASPFAAFSFGSKQTGTPVKNLFENLEPAKFSPLVVSQNNSKVETPKQGEDEVEEFVPTAKFKPVVEKLPDLVEIKTGEENAKVLFEERCKLFRLDKSGEKTEWKERGVGNIKILKDDLLRLVMRRDQVHKVCLNHQVPKDMSFKKNPTDPKAIIWHAQDFSEGILKPETLTARFKNEELANTFLKTLQNSQISMDENDEVTGNKHHKAEEAPKIGFGEKFKAAKGSWECKNCYILNEGKANHCVACDSLKAGSSPKKEEPTFSFSVKPTSDTSKTEVTITPIGGGWGNQFKKAVGSWDCQTCYVTNAGDITKCISCETPKEGTAADKTSSSGGLKGISLDTGGQTFTFGIPPSTAKPENTTTVTQKPEQPLQKFSFSVPPPATKIDSTSVVSGFGDSYKPKPGTWECKSCYIRNEAGSLYCLSCDSPKDDSVPKKEPTGPKGINLETPGMKFNFGMPATTSASNVTSSFAFGDSSANKVSFSWKPLETVNKDDDKTDDQFVFGSPQKHDFDFKPRSPRKISTGQGEESDASYVEEEDVTVYFKPVVPLPDIVVVKTGEENEKVLYSHRAKLFRFTNGEWKERGLGDVKILKDSINGKLRVVMRREQVLKICLNHWLTTDIEYLSKDEKTWLFHAADFSESELIRDQFCLRFKSAEIAQEFKKAVDDALAGKDTEQKIVDVKTTKEESDSDVEFVSETQVTAEEEKEAVRLGLPPKFLAYRQRPDCSCEQCKKDDEYLKELFNKEPVKPIPKSSSLNTTLFGTPVGSLGTPSSGSVFGSPATSFTFGTPKDVTPTIRQPKAETLRALLTKTPVSQESTMKAENATTPTSASLVMAANTPKATDNITPKTVPTFPGFVFGGSIQKTNNFGASPSSIFGGTPIDEKIADKPKEGASIFGGPPKAESTIFGTPKEGTNIFANPPKEASIVSGPPKEEASIFSTPKESTNIFAGPPKEGASLFELPKEGANISGQPKEGASIFSSTKETSNNIFASSKDNIFAIKPSNSEANSKSLFTPKSNLFSAPTGTPNLFQSSPSSTNIFGSSSGTSLFGATTNTGLFGTSSQGSIFSNSTTPSKNLFGQTIFGNKSEPKITDATLSFGSTESAASNAPVFKTDDSFSFANLAAKVNSQTESTFTAKSDNKNPFAHLGAGTPVFGGAGVTKKAGKATSNKDQLNKTEEQEGSDNEEEEGGSEHDPHFEPIVPLPDQIVVSTGEEDEDVLFNERAKLFRFDSNTKEWKERGIGQLKILYHPKNKTYRILLRREQVHKVVLNQRLTPDLELQPMSTSDKAWIWAGMNYTDEEANLEQLAVRFKFSELAVAFKKCIEENIKKLVETLANKSQSSDSQPITVRDFGLENISNDEVQEYNEYDEDEDDEEDDEDDRAIMFSKRCTLSLQTEAGWEQICMGELQVFYDPELFVARINVIADNGQIVCNTIIGKNTMMAIDGKECWWKGVDWTDIDSPQWQTFKATFSSTAAAEEFHSNFLEGISYAQEVDLDDGLQTIDGGAESDNLD</sequence>
<comment type="similarity">
    <text evidence="17">Belongs to the NUP153 family.</text>
</comment>
<keyword evidence="29" id="KW-1185">Reference proteome</keyword>
<keyword evidence="23" id="KW-0175">Coiled coil</keyword>
<dbReference type="GO" id="GO:0003677">
    <property type="term" value="F:DNA binding"/>
    <property type="evidence" value="ECO:0007669"/>
    <property type="project" value="UniProtKB-KW"/>
</dbReference>
<dbReference type="InterPro" id="IPR000156">
    <property type="entry name" value="Ran_bind_dom"/>
</dbReference>
<feature type="compositionally biased region" description="Basic and acidic residues" evidence="24">
    <location>
        <begin position="1997"/>
        <end position="2008"/>
    </location>
</feature>
<feature type="domain" description="WH1" evidence="27">
    <location>
        <begin position="2126"/>
        <end position="2241"/>
    </location>
</feature>
<feature type="domain" description="RanBD1" evidence="25">
    <location>
        <begin position="1630"/>
        <end position="1766"/>
    </location>
</feature>
<comment type="cofactor">
    <cofactor evidence="1">
        <name>Zn(2+)</name>
        <dbReference type="ChEBI" id="CHEBI:29105"/>
    </cofactor>
</comment>
<dbReference type="FunFam" id="4.10.1060.10:FF:000001">
    <property type="entry name" value="Nuclear pore complex protein Nup153"/>
    <property type="match status" value="1"/>
</dbReference>
<feature type="domain" description="RanBP2-type" evidence="26">
    <location>
        <begin position="1793"/>
        <end position="1822"/>
    </location>
</feature>
<keyword evidence="22" id="KW-0802">TPR repeat</keyword>
<dbReference type="GO" id="GO:0051028">
    <property type="term" value="P:mRNA transport"/>
    <property type="evidence" value="ECO:0007669"/>
    <property type="project" value="UniProtKB-KW"/>
</dbReference>
<evidence type="ECO:0000256" key="18">
    <source>
        <dbReference type="ARBA" id="ARBA00068609"/>
    </source>
</evidence>
<evidence type="ECO:0000256" key="4">
    <source>
        <dbReference type="ARBA" id="ARBA00022448"/>
    </source>
</evidence>
<dbReference type="Gene3D" id="2.30.29.30">
    <property type="entry name" value="Pleckstrin-homology domain (PH domain)/Phosphotyrosine-binding domain (PTB)"/>
    <property type="match status" value="5"/>
</dbReference>
<dbReference type="PROSITE" id="PS50199">
    <property type="entry name" value="ZF_RANBP2_2"/>
    <property type="match status" value="3"/>
</dbReference>
<keyword evidence="16" id="KW-0539">Nucleus</keyword>
<dbReference type="FunFam" id="2.30.29.30:FF:000018">
    <property type="entry name" value="E3 SUMO-protein ligase RanBP2"/>
    <property type="match status" value="3"/>
</dbReference>
<dbReference type="SUPFAM" id="SSF48452">
    <property type="entry name" value="TPR-like"/>
    <property type="match status" value="1"/>
</dbReference>
<feature type="compositionally biased region" description="Polar residues" evidence="24">
    <location>
        <begin position="1926"/>
        <end position="1945"/>
    </location>
</feature>
<dbReference type="GO" id="GO:0005737">
    <property type="term" value="C:cytoplasm"/>
    <property type="evidence" value="ECO:0007669"/>
    <property type="project" value="TreeGrafter"/>
</dbReference>
<dbReference type="PROSITE" id="PS50196">
    <property type="entry name" value="RANBD1"/>
    <property type="match status" value="4"/>
</dbReference>
<dbReference type="PANTHER" id="PTHR23138:SF87">
    <property type="entry name" value="E3 SUMO-PROTEIN LIGASE RANBP2"/>
    <property type="match status" value="1"/>
</dbReference>
<evidence type="ECO:0000256" key="19">
    <source>
        <dbReference type="ARBA" id="ARBA00078197"/>
    </source>
</evidence>
<feature type="region of interest" description="Disordered" evidence="24">
    <location>
        <begin position="1920"/>
        <end position="1948"/>
    </location>
</feature>
<evidence type="ECO:0000313" key="28">
    <source>
        <dbReference type="EMBL" id="CAG9766871.1"/>
    </source>
</evidence>
<dbReference type="InterPro" id="IPR036443">
    <property type="entry name" value="Znf_RanBP2_sf"/>
</dbReference>
<evidence type="ECO:0000256" key="12">
    <source>
        <dbReference type="ARBA" id="ARBA00023010"/>
    </source>
</evidence>
<evidence type="ECO:0000256" key="17">
    <source>
        <dbReference type="ARBA" id="ARBA00060842"/>
    </source>
</evidence>
<dbReference type="FunFam" id="4.10.1060.10:FF:000003">
    <property type="entry name" value="E3 SUMO-protein ligase RanBP2"/>
    <property type="match status" value="1"/>
</dbReference>
<evidence type="ECO:0000256" key="3">
    <source>
        <dbReference type="ARBA" id="ARBA00004567"/>
    </source>
</evidence>
<feature type="domain" description="RanBD1" evidence="25">
    <location>
        <begin position="2111"/>
        <end position="2237"/>
    </location>
</feature>
<evidence type="ECO:0000256" key="10">
    <source>
        <dbReference type="ARBA" id="ARBA00022833"/>
    </source>
</evidence>
<keyword evidence="11" id="KW-0653">Protein transport</keyword>
<dbReference type="InterPro" id="IPR045255">
    <property type="entry name" value="RanBP1-like"/>
</dbReference>
<dbReference type="InterPro" id="IPR019734">
    <property type="entry name" value="TPR_rpt"/>
</dbReference>
<keyword evidence="8 21" id="KW-0863">Zinc-finger</keyword>
<keyword evidence="5" id="KW-0597">Phosphoprotein</keyword>
<evidence type="ECO:0000256" key="20">
    <source>
        <dbReference type="ARBA" id="ARBA00079437"/>
    </source>
</evidence>
<evidence type="ECO:0000313" key="29">
    <source>
        <dbReference type="Proteomes" id="UP001152799"/>
    </source>
</evidence>
<dbReference type="EMBL" id="OU892279">
    <property type="protein sequence ID" value="CAG9766871.1"/>
    <property type="molecule type" value="Genomic_DNA"/>
</dbReference>
<comment type="subcellular location">
    <subcellularLocation>
        <location evidence="2">Nucleus membrane</location>
    </subcellularLocation>
    <subcellularLocation>
        <location evidence="3">Nucleus</location>
        <location evidence="3">Nuclear pore complex</location>
    </subcellularLocation>
</comment>
<evidence type="ECO:0000256" key="24">
    <source>
        <dbReference type="SAM" id="MobiDB-lite"/>
    </source>
</evidence>
<dbReference type="GO" id="GO:0005096">
    <property type="term" value="F:GTPase activator activity"/>
    <property type="evidence" value="ECO:0007669"/>
    <property type="project" value="TreeGrafter"/>
</dbReference>
<evidence type="ECO:0000256" key="16">
    <source>
        <dbReference type="ARBA" id="ARBA00023242"/>
    </source>
</evidence>
<evidence type="ECO:0000256" key="22">
    <source>
        <dbReference type="PROSITE-ProRule" id="PRU00339"/>
    </source>
</evidence>
<proteinExistence type="inferred from homology"/>
<dbReference type="Pfam" id="PF00638">
    <property type="entry name" value="Ran_BP1"/>
    <property type="match status" value="4"/>
</dbReference>
<evidence type="ECO:0000256" key="21">
    <source>
        <dbReference type="PROSITE-ProRule" id="PRU00322"/>
    </source>
</evidence>
<dbReference type="InterPro" id="IPR000697">
    <property type="entry name" value="WH1/EVH1_dom"/>
</dbReference>
<keyword evidence="6" id="KW-0479">Metal-binding</keyword>
<dbReference type="SUPFAM" id="SSF90209">
    <property type="entry name" value="Ran binding protein zinc finger-like"/>
    <property type="match status" value="2"/>
</dbReference>
<feature type="domain" description="RanBD1" evidence="25">
    <location>
        <begin position="2765"/>
        <end position="2901"/>
    </location>
</feature>
<dbReference type="Gene3D" id="4.10.1060.10">
    <property type="entry name" value="Zinc finger, RanBP2-type"/>
    <property type="match status" value="3"/>
</dbReference>
<keyword evidence="4" id="KW-0813">Transport</keyword>
<feature type="region of interest" description="Disordered" evidence="24">
    <location>
        <begin position="2729"/>
        <end position="2769"/>
    </location>
</feature>
<dbReference type="Proteomes" id="UP001152799">
    <property type="component" value="Chromosome 3"/>
</dbReference>
<dbReference type="InterPro" id="IPR011990">
    <property type="entry name" value="TPR-like_helical_dom_sf"/>
</dbReference>
<dbReference type="Pfam" id="PF00641">
    <property type="entry name" value="Zn_ribbon_RanBP"/>
    <property type="match status" value="3"/>
</dbReference>
<feature type="repeat" description="TPR" evidence="22">
    <location>
        <begin position="72"/>
        <end position="105"/>
    </location>
</feature>
<dbReference type="GO" id="GO:0008270">
    <property type="term" value="F:zinc ion binding"/>
    <property type="evidence" value="ECO:0007669"/>
    <property type="project" value="UniProtKB-KW"/>
</dbReference>
<name>A0A9N9QNQ1_9CUCU</name>
<evidence type="ECO:0000259" key="25">
    <source>
        <dbReference type="PROSITE" id="PS50196"/>
    </source>
</evidence>
<evidence type="ECO:0000256" key="7">
    <source>
        <dbReference type="ARBA" id="ARBA00022737"/>
    </source>
</evidence>
<evidence type="ECO:0000259" key="26">
    <source>
        <dbReference type="PROSITE" id="PS50199"/>
    </source>
</evidence>
<feature type="region of interest" description="Disordered" evidence="24">
    <location>
        <begin position="1135"/>
        <end position="1156"/>
    </location>
</feature>
<evidence type="ECO:0000256" key="11">
    <source>
        <dbReference type="ARBA" id="ARBA00022927"/>
    </source>
</evidence>
<dbReference type="GO" id="GO:0005643">
    <property type="term" value="C:nuclear pore"/>
    <property type="evidence" value="ECO:0007669"/>
    <property type="project" value="UniProtKB-SubCell"/>
</dbReference>
<dbReference type="GO" id="GO:0031965">
    <property type="term" value="C:nuclear membrane"/>
    <property type="evidence" value="ECO:0007669"/>
    <property type="project" value="UniProtKB-SubCell"/>
</dbReference>
<dbReference type="SMART" id="SM00028">
    <property type="entry name" value="TPR"/>
    <property type="match status" value="2"/>
</dbReference>
<dbReference type="GO" id="GO:0015031">
    <property type="term" value="P:protein transport"/>
    <property type="evidence" value="ECO:0007669"/>
    <property type="project" value="UniProtKB-KW"/>
</dbReference>
<keyword evidence="13" id="KW-0238">DNA-binding</keyword>
<reference evidence="28" key="1">
    <citation type="submission" date="2022-01" db="EMBL/GenBank/DDBJ databases">
        <authorList>
            <person name="King R."/>
        </authorList>
    </citation>
    <scope>NUCLEOTIDE SEQUENCE</scope>
</reference>
<keyword evidence="12" id="KW-0811">Translocation</keyword>
<dbReference type="InterPro" id="IPR011993">
    <property type="entry name" value="PH-like_dom_sf"/>
</dbReference>
<dbReference type="PROSITE" id="PS01358">
    <property type="entry name" value="ZF_RANBP2_1"/>
    <property type="match status" value="3"/>
</dbReference>
<evidence type="ECO:0000256" key="1">
    <source>
        <dbReference type="ARBA" id="ARBA00001947"/>
    </source>
</evidence>
<keyword evidence="10" id="KW-0862">Zinc</keyword>
<feature type="region of interest" description="Disordered" evidence="24">
    <location>
        <begin position="1997"/>
        <end position="2018"/>
    </location>
</feature>
<dbReference type="OrthoDB" id="2357150at2759"/>
<evidence type="ECO:0000256" key="23">
    <source>
        <dbReference type="SAM" id="Coils"/>
    </source>
</evidence>
<dbReference type="PROSITE" id="PS50229">
    <property type="entry name" value="WH1"/>
    <property type="match status" value="1"/>
</dbReference>
<dbReference type="InterPro" id="IPR001876">
    <property type="entry name" value="Znf_RanBP2"/>
</dbReference>
<dbReference type="SMART" id="SM00160">
    <property type="entry name" value="RanBD"/>
    <property type="match status" value="4"/>
</dbReference>
<feature type="region of interest" description="Disordered" evidence="24">
    <location>
        <begin position="2064"/>
        <end position="2102"/>
    </location>
</feature>
<evidence type="ECO:0000256" key="5">
    <source>
        <dbReference type="ARBA" id="ARBA00022553"/>
    </source>
</evidence>
<evidence type="ECO:0000256" key="6">
    <source>
        <dbReference type="ARBA" id="ARBA00022723"/>
    </source>
</evidence>
<dbReference type="Gene3D" id="1.25.40.10">
    <property type="entry name" value="Tetratricopeptide repeat domain"/>
    <property type="match status" value="1"/>
</dbReference>
<feature type="domain" description="RanBP2-type" evidence="26">
    <location>
        <begin position="1971"/>
        <end position="2000"/>
    </location>
</feature>
<dbReference type="SUPFAM" id="SSF50729">
    <property type="entry name" value="PH domain-like"/>
    <property type="match status" value="5"/>
</dbReference>
<organism evidence="28 29">
    <name type="scientific">Ceutorhynchus assimilis</name>
    <name type="common">cabbage seed weevil</name>
    <dbReference type="NCBI Taxonomy" id="467358"/>
    <lineage>
        <taxon>Eukaryota</taxon>
        <taxon>Metazoa</taxon>
        <taxon>Ecdysozoa</taxon>
        <taxon>Arthropoda</taxon>
        <taxon>Hexapoda</taxon>
        <taxon>Insecta</taxon>
        <taxon>Pterygota</taxon>
        <taxon>Neoptera</taxon>
        <taxon>Endopterygota</taxon>
        <taxon>Coleoptera</taxon>
        <taxon>Polyphaga</taxon>
        <taxon>Cucujiformia</taxon>
        <taxon>Curculionidae</taxon>
        <taxon>Ceutorhynchinae</taxon>
        <taxon>Ceutorhynchus</taxon>
    </lineage>
</organism>
<keyword evidence="14" id="KW-0906">Nuclear pore complex</keyword>
<feature type="domain" description="RanBD1" evidence="25">
    <location>
        <begin position="1367"/>
        <end position="1505"/>
    </location>
</feature>
<keyword evidence="15" id="KW-0472">Membrane</keyword>
<feature type="coiled-coil region" evidence="23">
    <location>
        <begin position="987"/>
        <end position="1017"/>
    </location>
</feature>
<evidence type="ECO:0000256" key="2">
    <source>
        <dbReference type="ARBA" id="ARBA00004126"/>
    </source>
</evidence>
<evidence type="ECO:0000259" key="27">
    <source>
        <dbReference type="PROSITE" id="PS50229"/>
    </source>
</evidence>
<feature type="compositionally biased region" description="Acidic residues" evidence="24">
    <location>
        <begin position="2748"/>
        <end position="2758"/>
    </location>
</feature>
<protein>
    <recommendedName>
        <fullName evidence="18">Nuclear pore complex protein Nup153</fullName>
    </recommendedName>
    <alternativeName>
        <fullName evidence="20">153 kDa nucleoporin</fullName>
    </alternativeName>
    <alternativeName>
        <fullName evidence="19">Nucleoporin Nup153</fullName>
    </alternativeName>
</protein>
<gene>
    <name evidence="28" type="ORF">CEUTPL_LOCUS7442</name>
</gene>
<feature type="domain" description="RanBP2-type" evidence="26">
    <location>
        <begin position="1863"/>
        <end position="1892"/>
    </location>
</feature>
<evidence type="ECO:0000256" key="8">
    <source>
        <dbReference type="ARBA" id="ARBA00022771"/>
    </source>
</evidence>
<evidence type="ECO:0000256" key="9">
    <source>
        <dbReference type="ARBA" id="ARBA00022816"/>
    </source>
</evidence>
<keyword evidence="9" id="KW-0509">mRNA transport</keyword>
<accession>A0A9N9QNQ1</accession>
<feature type="compositionally biased region" description="Polar residues" evidence="24">
    <location>
        <begin position="1135"/>
        <end position="1145"/>
    </location>
</feature>
<keyword evidence="7" id="KW-0677">Repeat</keyword>
<dbReference type="PANTHER" id="PTHR23138">
    <property type="entry name" value="RAN BINDING PROTEIN"/>
    <property type="match status" value="1"/>
</dbReference>